<evidence type="ECO:0000256" key="5">
    <source>
        <dbReference type="ARBA" id="ARBA00023002"/>
    </source>
</evidence>
<dbReference type="PROSITE" id="PS51471">
    <property type="entry name" value="FE2OG_OXY"/>
    <property type="match status" value="1"/>
</dbReference>
<organism evidence="8">
    <name type="scientific">Heligmosomoides polygyrus</name>
    <name type="common">Parasitic roundworm</name>
    <dbReference type="NCBI Taxonomy" id="6339"/>
    <lineage>
        <taxon>Eukaryota</taxon>
        <taxon>Metazoa</taxon>
        <taxon>Ecdysozoa</taxon>
        <taxon>Nematoda</taxon>
        <taxon>Chromadorea</taxon>
        <taxon>Rhabditida</taxon>
        <taxon>Rhabditina</taxon>
        <taxon>Rhabditomorpha</taxon>
        <taxon>Strongyloidea</taxon>
        <taxon>Heligmosomidae</taxon>
        <taxon>Heligmosomoides</taxon>
    </lineage>
</organism>
<feature type="domain" description="Fe2OG dioxygenase" evidence="7">
    <location>
        <begin position="363"/>
        <end position="473"/>
    </location>
</feature>
<dbReference type="GO" id="GO:0004656">
    <property type="term" value="F:procollagen-proline 4-dioxygenase activity"/>
    <property type="evidence" value="ECO:0007669"/>
    <property type="project" value="TreeGrafter"/>
</dbReference>
<evidence type="ECO:0000256" key="2">
    <source>
        <dbReference type="ARBA" id="ARBA00022723"/>
    </source>
</evidence>
<keyword evidence="5" id="KW-0560">Oxidoreductase</keyword>
<dbReference type="WBParaSite" id="HPBE_0000840201-mRNA-1">
    <property type="protein sequence ID" value="HPBE_0000840201-mRNA-1"/>
    <property type="gene ID" value="HPBE_0000840201"/>
</dbReference>
<keyword evidence="9" id="KW-1185">Reference proteome</keyword>
<dbReference type="InterPro" id="IPR006620">
    <property type="entry name" value="Pro_4_hyd_alph"/>
</dbReference>
<evidence type="ECO:0000313" key="9">
    <source>
        <dbReference type="Proteomes" id="UP000050761"/>
    </source>
</evidence>
<comment type="cofactor">
    <cofactor evidence="1">
        <name>L-ascorbate</name>
        <dbReference type="ChEBI" id="CHEBI:38290"/>
    </cofactor>
</comment>
<dbReference type="Gene3D" id="2.60.120.620">
    <property type="entry name" value="q2cbj1_9rhob like domain"/>
    <property type="match status" value="3"/>
</dbReference>
<evidence type="ECO:0000313" key="10">
    <source>
        <dbReference type="WBParaSite" id="HPBE_0000840201-mRNA-1"/>
    </source>
</evidence>
<dbReference type="OrthoDB" id="5845191at2759"/>
<sequence>MGADSKAQKVLLAVNTPPNEALFCYTNVYNYQRLNVEVLSEDPVLIVFRKFASDEEVAGVLEDVKKEELHAAKVVDQDAEGVAAMEGPGRRTNVTFVAHEKTARIALIFRRAKAMIPFVKFENSEIWQVVAEKKVPESWQQNTTIPIWKKKGSPAYCASYRPIRLFSHTVKIFERIVDGRIRDVVQFPTNQCGFAFGCNTVDAIHAVRVLLEKHREKQEPVYFAFVDLEKAFDRVPRDVIWYALRENKLSGCAFCTLAQGVVCERQRALRRNFPSLQSLELHKKGTFQILSYHPGGHYAPHWDYLFFKSEEQKDVLSKEMGNRFATFLFSLQSASKGGGTVFPEVGITVMPTPGDAVFFTNMHPDESLILSYHPGGHYAPHWDYLFFKSEEQKDVLSKEMGNRFATFLFSLQSASKGGGTVFPEVGITVMPTPGDAVFFTNMHPDESLDKNSLHGACVVREGVKIAMVLWIRSKDQDLLRSPLRSGRFDINKLIRPNLYFLGKTPIYE</sequence>
<dbReference type="CDD" id="cd01650">
    <property type="entry name" value="RT_nLTR_like"/>
    <property type="match status" value="1"/>
</dbReference>
<dbReference type="GO" id="GO:0005783">
    <property type="term" value="C:endoplasmic reticulum"/>
    <property type="evidence" value="ECO:0007669"/>
    <property type="project" value="TreeGrafter"/>
</dbReference>
<protein>
    <submittedName>
        <fullName evidence="10">Fe2OG dioxygenase domain-containing protein</fullName>
    </submittedName>
</protein>
<evidence type="ECO:0000256" key="6">
    <source>
        <dbReference type="ARBA" id="ARBA00023004"/>
    </source>
</evidence>
<evidence type="ECO:0000256" key="3">
    <source>
        <dbReference type="ARBA" id="ARBA00022896"/>
    </source>
</evidence>
<evidence type="ECO:0000256" key="4">
    <source>
        <dbReference type="ARBA" id="ARBA00022964"/>
    </source>
</evidence>
<reference evidence="8 9" key="1">
    <citation type="submission" date="2018-11" db="EMBL/GenBank/DDBJ databases">
        <authorList>
            <consortium name="Pathogen Informatics"/>
        </authorList>
    </citation>
    <scope>NUCLEOTIDE SEQUENCE [LARGE SCALE GENOMIC DNA]</scope>
</reference>
<evidence type="ECO:0000313" key="8">
    <source>
        <dbReference type="EMBL" id="VDO76214.1"/>
    </source>
</evidence>
<accession>A0A3P7YVK3</accession>
<dbReference type="InterPro" id="IPR005123">
    <property type="entry name" value="Oxoglu/Fe-dep_dioxygenase_dom"/>
</dbReference>
<evidence type="ECO:0000256" key="1">
    <source>
        <dbReference type="ARBA" id="ARBA00001961"/>
    </source>
</evidence>
<dbReference type="GO" id="GO:0005506">
    <property type="term" value="F:iron ion binding"/>
    <property type="evidence" value="ECO:0007669"/>
    <property type="project" value="InterPro"/>
</dbReference>
<dbReference type="EMBL" id="UZAH01026140">
    <property type="protein sequence ID" value="VDO76214.1"/>
    <property type="molecule type" value="Genomic_DNA"/>
</dbReference>
<dbReference type="InterPro" id="IPR000477">
    <property type="entry name" value="RT_dom"/>
</dbReference>
<dbReference type="GO" id="GO:0031418">
    <property type="term" value="F:L-ascorbic acid binding"/>
    <property type="evidence" value="ECO:0007669"/>
    <property type="project" value="UniProtKB-KW"/>
</dbReference>
<keyword evidence="2" id="KW-0479">Metal-binding</keyword>
<dbReference type="PANTHER" id="PTHR10869:SF244">
    <property type="entry name" value="PROLYL 4-HYDROXYLASE SUBUNIT ALPHA-2"/>
    <property type="match status" value="1"/>
</dbReference>
<dbReference type="PANTHER" id="PTHR10869">
    <property type="entry name" value="PROLYL 4-HYDROXYLASE ALPHA SUBUNIT"/>
    <property type="match status" value="1"/>
</dbReference>
<dbReference type="InterPro" id="IPR044862">
    <property type="entry name" value="Pro_4_hyd_alph_FE2OG_OXY"/>
</dbReference>
<reference evidence="10" key="2">
    <citation type="submission" date="2019-09" db="UniProtKB">
        <authorList>
            <consortium name="WormBaseParasite"/>
        </authorList>
    </citation>
    <scope>IDENTIFICATION</scope>
</reference>
<dbReference type="Proteomes" id="UP000050761">
    <property type="component" value="Unassembled WGS sequence"/>
</dbReference>
<gene>
    <name evidence="8" type="ORF">HPBE_LOCUS8403</name>
</gene>
<dbReference type="Pfam" id="PF13640">
    <property type="entry name" value="2OG-FeII_Oxy_3"/>
    <property type="match status" value="2"/>
</dbReference>
<keyword evidence="6" id="KW-0408">Iron</keyword>
<dbReference type="AlphaFoldDB" id="A0A3P7YVK3"/>
<evidence type="ECO:0000259" key="7">
    <source>
        <dbReference type="PROSITE" id="PS51471"/>
    </source>
</evidence>
<proteinExistence type="predicted"/>
<dbReference type="InterPro" id="IPR045054">
    <property type="entry name" value="P4HA-like"/>
</dbReference>
<name>A0A3P7YVK3_HELPZ</name>
<dbReference type="Pfam" id="PF00078">
    <property type="entry name" value="RVT_1"/>
    <property type="match status" value="1"/>
</dbReference>
<keyword evidence="4" id="KW-0223">Dioxygenase</keyword>
<keyword evidence="3" id="KW-0847">Vitamin C</keyword>
<dbReference type="SMART" id="SM00702">
    <property type="entry name" value="P4Hc"/>
    <property type="match status" value="1"/>
</dbReference>